<dbReference type="EMBL" id="QRAN01000003">
    <property type="protein sequence ID" value="RLQ23228.1"/>
    <property type="molecule type" value="Genomic_DNA"/>
</dbReference>
<keyword evidence="9" id="KW-1185">Reference proteome</keyword>
<gene>
    <name evidence="8" type="ORF">DWB85_04485</name>
</gene>
<sequence length="391" mass="41787">MREAVIVEAVRTPIARGKPGVGDLSGFHAVELLGLSLEEIIRRTGLDYGDVDYLAGGCVTQAGEQAGNITRNAWLNLGKDYTAGATTLDNQCGSAQTANHMIASMIATGSIDIGIACGVEAMSRVGLGMNVYNGPGYFIPKNWPWDSTPDQFSSAQRIADNRGITREMADELGYNSQLRAKQAWDEGRFDRETFTVEAPEIDAEGNPTGATRTVTRDQGLRETPREALAELRSVTEGTIHTAGNSSQISDGSAAVLWMTAEEAKARGLKPRARIISDCVVGTDPYYLLDGPIDATARLFKRSGMTMDDIDLVEINEAFAAVVLSWAQVYKADLDKVNVNGGAIALGHPVGSTGARLITTALHELERTDKNTALITMCCGSSVGTGTIIERI</sequence>
<dbReference type="PANTHER" id="PTHR43365">
    <property type="entry name" value="BLR7806 PROTEIN"/>
    <property type="match status" value="1"/>
</dbReference>
<feature type="active site" description="Acyl-thioester intermediate" evidence="4">
    <location>
        <position position="92"/>
    </location>
</feature>
<feature type="active site" description="Proton acceptor" evidence="4">
    <location>
        <position position="377"/>
    </location>
</feature>
<proteinExistence type="inferred from homology"/>
<evidence type="ECO:0000256" key="1">
    <source>
        <dbReference type="ARBA" id="ARBA00010982"/>
    </source>
</evidence>
<dbReference type="NCBIfam" id="TIGR01930">
    <property type="entry name" value="AcCoA-C-Actrans"/>
    <property type="match status" value="1"/>
</dbReference>
<keyword evidence="3 5" id="KW-0012">Acyltransferase</keyword>
<dbReference type="PANTHER" id="PTHR43365:SF1">
    <property type="entry name" value="ACETYL-COA C-ACYLTRANSFERASE"/>
    <property type="match status" value="1"/>
</dbReference>
<dbReference type="NCBIfam" id="NF005889">
    <property type="entry name" value="PRK07850.1"/>
    <property type="match status" value="1"/>
</dbReference>
<evidence type="ECO:0000256" key="5">
    <source>
        <dbReference type="RuleBase" id="RU003557"/>
    </source>
</evidence>
<name>A0A3L7E0D5_9GAMM</name>
<dbReference type="PIRSF" id="PIRSF000429">
    <property type="entry name" value="Ac-CoA_Ac_transf"/>
    <property type="match status" value="1"/>
</dbReference>
<evidence type="ECO:0000256" key="3">
    <source>
        <dbReference type="ARBA" id="ARBA00023315"/>
    </source>
</evidence>
<dbReference type="Pfam" id="PF00108">
    <property type="entry name" value="Thiolase_N"/>
    <property type="match status" value="1"/>
</dbReference>
<evidence type="ECO:0000313" key="9">
    <source>
        <dbReference type="Proteomes" id="UP000265509"/>
    </source>
</evidence>
<accession>A0A3L7E0D5</accession>
<evidence type="ECO:0000256" key="4">
    <source>
        <dbReference type="PIRSR" id="PIRSR000429-1"/>
    </source>
</evidence>
<dbReference type="Proteomes" id="UP000265509">
    <property type="component" value="Unassembled WGS sequence"/>
</dbReference>
<dbReference type="OrthoDB" id="9764638at2"/>
<keyword evidence="2 5" id="KW-0808">Transferase</keyword>
<comment type="caution">
    <text evidence="8">The sequence shown here is derived from an EMBL/GenBank/DDBJ whole genome shotgun (WGS) entry which is preliminary data.</text>
</comment>
<dbReference type="InterPro" id="IPR020613">
    <property type="entry name" value="Thiolase_CS"/>
</dbReference>
<feature type="domain" description="Thiolase N-terminal" evidence="6">
    <location>
        <begin position="5"/>
        <end position="260"/>
    </location>
</feature>
<evidence type="ECO:0000259" key="6">
    <source>
        <dbReference type="Pfam" id="PF00108"/>
    </source>
</evidence>
<feature type="active site" description="Proton acceptor" evidence="4">
    <location>
        <position position="347"/>
    </location>
</feature>
<dbReference type="CDD" id="cd00751">
    <property type="entry name" value="thiolase"/>
    <property type="match status" value="1"/>
</dbReference>
<dbReference type="Pfam" id="PF02803">
    <property type="entry name" value="Thiolase_C"/>
    <property type="match status" value="1"/>
</dbReference>
<evidence type="ECO:0000259" key="7">
    <source>
        <dbReference type="Pfam" id="PF02803"/>
    </source>
</evidence>
<evidence type="ECO:0000256" key="2">
    <source>
        <dbReference type="ARBA" id="ARBA00022679"/>
    </source>
</evidence>
<comment type="similarity">
    <text evidence="1 5">Belongs to the thiolase-like superfamily. Thiolase family.</text>
</comment>
<dbReference type="InterPro" id="IPR020617">
    <property type="entry name" value="Thiolase_C"/>
</dbReference>
<dbReference type="Gene3D" id="3.40.47.10">
    <property type="match status" value="2"/>
</dbReference>
<dbReference type="InterPro" id="IPR016039">
    <property type="entry name" value="Thiolase-like"/>
</dbReference>
<reference evidence="8 9" key="1">
    <citation type="submission" date="2018-07" db="EMBL/GenBank/DDBJ databases">
        <title>Halioglobus sp. genome submission.</title>
        <authorList>
            <person name="Ye M.-Q."/>
            <person name="Du Z.-J."/>
        </authorList>
    </citation>
    <scope>NUCLEOTIDE SEQUENCE [LARGE SCALE GENOMIC DNA]</scope>
    <source>
        <strain evidence="8 9">U0301</strain>
    </source>
</reference>
<dbReference type="RefSeq" id="WP_117952995.1">
    <property type="nucleotide sequence ID" value="NZ_QRAN01000003.1"/>
</dbReference>
<organism evidence="8 9">
    <name type="scientific">Seongchinamella sediminis</name>
    <dbReference type="NCBI Taxonomy" id="2283635"/>
    <lineage>
        <taxon>Bacteria</taxon>
        <taxon>Pseudomonadati</taxon>
        <taxon>Pseudomonadota</taxon>
        <taxon>Gammaproteobacteria</taxon>
        <taxon>Cellvibrionales</taxon>
        <taxon>Halieaceae</taxon>
        <taxon>Seongchinamella</taxon>
    </lineage>
</organism>
<dbReference type="AlphaFoldDB" id="A0A3L7E0D5"/>
<dbReference type="InterPro" id="IPR020616">
    <property type="entry name" value="Thiolase_N"/>
</dbReference>
<dbReference type="SUPFAM" id="SSF53901">
    <property type="entry name" value="Thiolase-like"/>
    <property type="match status" value="1"/>
</dbReference>
<dbReference type="InterPro" id="IPR002155">
    <property type="entry name" value="Thiolase"/>
</dbReference>
<evidence type="ECO:0000313" key="8">
    <source>
        <dbReference type="EMBL" id="RLQ23228.1"/>
    </source>
</evidence>
<protein>
    <submittedName>
        <fullName evidence="8">Steroid 3-ketoacyl-CoA thiolase</fullName>
    </submittedName>
</protein>
<feature type="domain" description="Thiolase C-terminal" evidence="7">
    <location>
        <begin position="268"/>
        <end position="390"/>
    </location>
</feature>
<dbReference type="GO" id="GO:0003988">
    <property type="term" value="F:acetyl-CoA C-acyltransferase activity"/>
    <property type="evidence" value="ECO:0007669"/>
    <property type="project" value="UniProtKB-ARBA"/>
</dbReference>
<dbReference type="PROSITE" id="PS00737">
    <property type="entry name" value="THIOLASE_2"/>
    <property type="match status" value="1"/>
</dbReference>